<organism evidence="1 2">
    <name type="scientific">Pseudomonas segetis</name>
    <dbReference type="NCBI Taxonomy" id="298908"/>
    <lineage>
        <taxon>Bacteria</taxon>
        <taxon>Pseudomonadati</taxon>
        <taxon>Pseudomonadota</taxon>
        <taxon>Gammaproteobacteria</taxon>
        <taxon>Pseudomonadales</taxon>
        <taxon>Pseudomonadaceae</taxon>
        <taxon>Pseudomonas</taxon>
    </lineage>
</organism>
<protein>
    <submittedName>
        <fullName evidence="1">Uncharacterized protein</fullName>
    </submittedName>
</protein>
<reference evidence="2" key="1">
    <citation type="submission" date="2017-06" db="EMBL/GenBank/DDBJ databases">
        <authorList>
            <person name="Varghese N."/>
            <person name="Submissions S."/>
        </authorList>
    </citation>
    <scope>NUCLEOTIDE SEQUENCE [LARGE SCALE GENOMIC DNA]</scope>
    <source>
        <strain evidence="2">CIP 108523</strain>
    </source>
</reference>
<dbReference type="RefSeq" id="WP_089359360.1">
    <property type="nucleotide sequence ID" value="NZ_FZOG01000002.1"/>
</dbReference>
<sequence length="81" mass="8924">MSKENGGPAFPIAGGQKVLCGNDVRIKLPHSGMTLRDYFAAKALTVLSGTHTPEDLATWDYHHFAEFSYRVADAMLAERDK</sequence>
<dbReference type="EMBL" id="FZOG01000002">
    <property type="protein sequence ID" value="SNS16460.1"/>
    <property type="molecule type" value="Genomic_DNA"/>
</dbReference>
<proteinExistence type="predicted"/>
<name>A0A239C8M8_9PSED</name>
<gene>
    <name evidence="1" type="ORF">SAMN05216255_1567</name>
</gene>
<evidence type="ECO:0000313" key="1">
    <source>
        <dbReference type="EMBL" id="SNS16460.1"/>
    </source>
</evidence>
<accession>A0A239C8M8</accession>
<dbReference type="AlphaFoldDB" id="A0A239C8M8"/>
<dbReference type="Proteomes" id="UP000242915">
    <property type="component" value="Unassembled WGS sequence"/>
</dbReference>
<evidence type="ECO:0000313" key="2">
    <source>
        <dbReference type="Proteomes" id="UP000242915"/>
    </source>
</evidence>
<keyword evidence="2" id="KW-1185">Reference proteome</keyword>